<evidence type="ECO:0000259" key="2">
    <source>
        <dbReference type="PROSITE" id="PS51746"/>
    </source>
</evidence>
<dbReference type="Gene3D" id="3.60.40.10">
    <property type="entry name" value="PPM-type phosphatase domain"/>
    <property type="match status" value="1"/>
</dbReference>
<feature type="domain" description="PPM-type phosphatase" evidence="2">
    <location>
        <begin position="125"/>
        <end position="472"/>
    </location>
</feature>
<dbReference type="SMART" id="SM00332">
    <property type="entry name" value="PP2Cc"/>
    <property type="match status" value="1"/>
</dbReference>
<dbReference type="PROSITE" id="PS51746">
    <property type="entry name" value="PPM_2"/>
    <property type="match status" value="1"/>
</dbReference>
<dbReference type="InterPro" id="IPR001932">
    <property type="entry name" value="PPM-type_phosphatase-like_dom"/>
</dbReference>
<dbReference type="RefSeq" id="XP_014677111.1">
    <property type="nucleotide sequence ID" value="XM_014821625.1"/>
</dbReference>
<evidence type="ECO:0000256" key="1">
    <source>
        <dbReference type="SAM" id="MobiDB-lite"/>
    </source>
</evidence>
<dbReference type="PANTHER" id="PTHR13832:SF354">
    <property type="entry name" value="GM14138P"/>
    <property type="match status" value="1"/>
</dbReference>
<organism evidence="3 4">
    <name type="scientific">Priapulus caudatus</name>
    <name type="common">Priapulid worm</name>
    <dbReference type="NCBI Taxonomy" id="37621"/>
    <lineage>
        <taxon>Eukaryota</taxon>
        <taxon>Metazoa</taxon>
        <taxon>Ecdysozoa</taxon>
        <taxon>Scalidophora</taxon>
        <taxon>Priapulida</taxon>
        <taxon>Priapulimorpha</taxon>
        <taxon>Priapulimorphida</taxon>
        <taxon>Priapulidae</taxon>
        <taxon>Priapulus</taxon>
    </lineage>
</organism>
<dbReference type="Pfam" id="PF00481">
    <property type="entry name" value="PP2C"/>
    <property type="match status" value="2"/>
</dbReference>
<dbReference type="CDD" id="cd00143">
    <property type="entry name" value="PP2Cc"/>
    <property type="match status" value="1"/>
</dbReference>
<evidence type="ECO:0000313" key="4">
    <source>
        <dbReference type="RefSeq" id="XP_014677111.1"/>
    </source>
</evidence>
<feature type="region of interest" description="Disordered" evidence="1">
    <location>
        <begin position="1"/>
        <end position="25"/>
    </location>
</feature>
<protein>
    <submittedName>
        <fullName evidence="4">Protein phosphatase 1H-like isoform X1</fullName>
    </submittedName>
</protein>
<dbReference type="Proteomes" id="UP000695022">
    <property type="component" value="Unplaced"/>
</dbReference>
<keyword evidence="3" id="KW-1185">Reference proteome</keyword>
<evidence type="ECO:0000313" key="3">
    <source>
        <dbReference type="Proteomes" id="UP000695022"/>
    </source>
</evidence>
<feature type="region of interest" description="Disordered" evidence="1">
    <location>
        <begin position="485"/>
        <end position="540"/>
    </location>
</feature>
<dbReference type="GeneID" id="106816982"/>
<dbReference type="InterPro" id="IPR015655">
    <property type="entry name" value="PP2C"/>
</dbReference>
<accession>A0ABM1EY40</accession>
<reference evidence="4" key="1">
    <citation type="submission" date="2025-08" db="UniProtKB">
        <authorList>
            <consortium name="RefSeq"/>
        </authorList>
    </citation>
    <scope>IDENTIFICATION</scope>
</reference>
<gene>
    <name evidence="4" type="primary">LOC106816982</name>
</gene>
<name>A0ABM1EY40_PRICU</name>
<proteinExistence type="predicted"/>
<sequence length="540" mass="59669">MFSGLSRLWGGRQPDMTADPDDGTLPKFEYGRPDFVGLSEDEVQVSADAQVRPIMIPRDTCRLPWNAGYAEVINSGKSLRNEDQAICEVFSLVDPEDDPLVAGHGNGTEPYHPHDDVVPAKSPKTALVSTDPECKKVVIFGIVDGHAGSEAAVFTSKLLHYHIQEKLSTMQELLFTNKKDKVAENGWPDGQVTADWKDVLPDQLVTGALEAAFHTMDAQIGRERHMYQLTGGCAVIVALFFLDRLYVANAGDCRAVVCRRARPMQLSTDFTPITERQRLQHLAWLRPHLIGDEFTHLEFQQRLTSLDVGRRVLYRDVGMKGWAYKTVTLEDIKFPLIHGDGKRAKLMATIGVTRGFGDHDLRVYNTELYVKPFLSPNPEVRAYDLASQMHDADDVLILASDGLWDVISNEKACELVSSSLSQFAPDDMARYTSAAQELVMYARGILEPKVGWRTVDETPSSSDDISAFVIPLCCYGSNAQMPMSPKLTVGRPADWSDDANSAPAEQPDDVDSDSAKQEVGGQAGDRPDGEASGQQQQQQQ</sequence>
<dbReference type="SUPFAM" id="SSF81606">
    <property type="entry name" value="PP2C-like"/>
    <property type="match status" value="1"/>
</dbReference>
<dbReference type="PANTHER" id="PTHR13832">
    <property type="entry name" value="PROTEIN PHOSPHATASE 2C"/>
    <property type="match status" value="1"/>
</dbReference>
<dbReference type="InterPro" id="IPR036457">
    <property type="entry name" value="PPM-type-like_dom_sf"/>
</dbReference>